<keyword evidence="1" id="KW-0812">Transmembrane</keyword>
<dbReference type="RefSeq" id="WP_046203653.1">
    <property type="nucleotide sequence ID" value="NZ_JAFFSY010000002.1"/>
</dbReference>
<gene>
    <name evidence="2" type="ORF">L3H44_06460</name>
</gene>
<accession>A0ABS9HJP2</accession>
<dbReference type="GeneID" id="92726949"/>
<name>A0ABS9HJP2_9CORY</name>
<reference evidence="2 3" key="1">
    <citation type="submission" date="2022-01" db="EMBL/GenBank/DDBJ databases">
        <title>Identification and Characterization of Corynebacterium sp.</title>
        <authorList>
            <person name="Luo Q."/>
            <person name="Qu P."/>
            <person name="Chen Q."/>
        </authorList>
    </citation>
    <scope>NUCLEOTIDE SEQUENCE [LARGE SCALE GENOMIC DNA]</scope>
    <source>
        <strain evidence="2 3">MC-12</strain>
    </source>
</reference>
<sequence>MSPNEASNSSKPTSPAFIESLAGVFSTLLLAVVSFLSLKGQISSVAFVVLSFVLLAAWITFHANVKGRARVGTLDGLLVMIPVIIAIFGLTSKSHLGNGAAAIFSAITIACYVAYFVRSWK</sequence>
<feature type="transmembrane region" description="Helical" evidence="1">
    <location>
        <begin position="16"/>
        <end position="36"/>
    </location>
</feature>
<keyword evidence="3" id="KW-1185">Reference proteome</keyword>
<keyword evidence="1" id="KW-0472">Membrane</keyword>
<evidence type="ECO:0000256" key="1">
    <source>
        <dbReference type="SAM" id="Phobius"/>
    </source>
</evidence>
<feature type="transmembrane region" description="Helical" evidence="1">
    <location>
        <begin position="96"/>
        <end position="117"/>
    </location>
</feature>
<comment type="caution">
    <text evidence="2">The sequence shown here is derived from an EMBL/GenBank/DDBJ whole genome shotgun (WGS) entry which is preliminary data.</text>
</comment>
<protein>
    <submittedName>
        <fullName evidence="2">Uncharacterized protein</fullName>
    </submittedName>
</protein>
<keyword evidence="1" id="KW-1133">Transmembrane helix</keyword>
<feature type="transmembrane region" description="Helical" evidence="1">
    <location>
        <begin position="42"/>
        <end position="61"/>
    </location>
</feature>
<dbReference type="Proteomes" id="UP001200604">
    <property type="component" value="Unassembled WGS sequence"/>
</dbReference>
<evidence type="ECO:0000313" key="3">
    <source>
        <dbReference type="Proteomes" id="UP001200604"/>
    </source>
</evidence>
<proteinExistence type="predicted"/>
<evidence type="ECO:0000313" key="2">
    <source>
        <dbReference type="EMBL" id="MCF6774052.1"/>
    </source>
</evidence>
<feature type="transmembrane region" description="Helical" evidence="1">
    <location>
        <begin position="73"/>
        <end position="90"/>
    </location>
</feature>
<dbReference type="EMBL" id="JAKJKU010000003">
    <property type="protein sequence ID" value="MCF6774052.1"/>
    <property type="molecule type" value="Genomic_DNA"/>
</dbReference>
<organism evidence="2 3">
    <name type="scientific">Corynebacterium parakroppenstedtii</name>
    <dbReference type="NCBI Taxonomy" id="2828363"/>
    <lineage>
        <taxon>Bacteria</taxon>
        <taxon>Bacillati</taxon>
        <taxon>Actinomycetota</taxon>
        <taxon>Actinomycetes</taxon>
        <taxon>Mycobacteriales</taxon>
        <taxon>Corynebacteriaceae</taxon>
        <taxon>Corynebacterium</taxon>
    </lineage>
</organism>